<feature type="transmembrane region" description="Helical" evidence="1">
    <location>
        <begin position="104"/>
        <end position="126"/>
    </location>
</feature>
<dbReference type="RefSeq" id="WP_220138588.1">
    <property type="nucleotide sequence ID" value="NZ_CCXJ01000686.1"/>
</dbReference>
<keyword evidence="1" id="KW-0812">Transmembrane</keyword>
<feature type="transmembrane region" description="Helical" evidence="1">
    <location>
        <begin position="146"/>
        <end position="167"/>
    </location>
</feature>
<feature type="transmembrane region" description="Helical" evidence="1">
    <location>
        <begin position="20"/>
        <end position="44"/>
    </location>
</feature>
<comment type="caution">
    <text evidence="3">The sequence shown here is derived from an EMBL/GenBank/DDBJ whole genome shotgun (WGS) entry which is preliminary data.</text>
</comment>
<gene>
    <name evidence="3" type="ORF">J2S59_002659</name>
</gene>
<dbReference type="Proteomes" id="UP001240447">
    <property type="component" value="Unassembled WGS sequence"/>
</dbReference>
<feature type="transmembrane region" description="Helical" evidence="1">
    <location>
        <begin position="188"/>
        <end position="215"/>
    </location>
</feature>
<organism evidence="3 4">
    <name type="scientific">Nocardioides massiliensis</name>
    <dbReference type="NCBI Taxonomy" id="1325935"/>
    <lineage>
        <taxon>Bacteria</taxon>
        <taxon>Bacillati</taxon>
        <taxon>Actinomycetota</taxon>
        <taxon>Actinomycetes</taxon>
        <taxon>Propionibacteriales</taxon>
        <taxon>Nocardioidaceae</taxon>
        <taxon>Nocardioides</taxon>
    </lineage>
</organism>
<accession>A0ABT9NR00</accession>
<dbReference type="EMBL" id="JAUSQM010000001">
    <property type="protein sequence ID" value="MDP9822850.1"/>
    <property type="molecule type" value="Genomic_DNA"/>
</dbReference>
<reference evidence="3 4" key="1">
    <citation type="submission" date="2023-07" db="EMBL/GenBank/DDBJ databases">
        <title>Sequencing the genomes of 1000 actinobacteria strains.</title>
        <authorList>
            <person name="Klenk H.-P."/>
        </authorList>
    </citation>
    <scope>NUCLEOTIDE SEQUENCE [LARGE SCALE GENOMIC DNA]</scope>
    <source>
        <strain evidence="3 4">GD13</strain>
    </source>
</reference>
<evidence type="ECO:0000259" key="2">
    <source>
        <dbReference type="Pfam" id="PF06724"/>
    </source>
</evidence>
<sequence>MTDAAHAAQKVERSDALDHVARAGLVAYGVVHLLIAFIAGRLALGDRSGSADSTGALKELAAQPFGSVLVWAVAVGLLMLVLWRVVELVGGDGALDRVKSAGRAVVYAVLSYSAIRVALSGGGGGGGGNTEETMTARLLALPVGRWIVAAVGVGILVFAVVLVWRGISRKHAKELATEGRTGSAGRAYVALGAVGHVAKGVAFGVVGGLVVHAGLTHDADSSGGLDQALLEVLQQPFGPVLLLAVAVGIGCFAAFCFARARHLSR</sequence>
<feature type="transmembrane region" description="Helical" evidence="1">
    <location>
        <begin position="235"/>
        <end position="258"/>
    </location>
</feature>
<feature type="domain" description="DUF1206" evidence="2">
    <location>
        <begin position="23"/>
        <end position="87"/>
    </location>
</feature>
<keyword evidence="1" id="KW-1133">Transmembrane helix</keyword>
<evidence type="ECO:0000256" key="1">
    <source>
        <dbReference type="SAM" id="Phobius"/>
    </source>
</evidence>
<evidence type="ECO:0000313" key="3">
    <source>
        <dbReference type="EMBL" id="MDP9822850.1"/>
    </source>
</evidence>
<protein>
    <recommendedName>
        <fullName evidence="2">DUF1206 domain-containing protein</fullName>
    </recommendedName>
</protein>
<keyword evidence="1" id="KW-0472">Membrane</keyword>
<feature type="domain" description="DUF1206" evidence="2">
    <location>
        <begin position="194"/>
        <end position="261"/>
    </location>
</feature>
<feature type="transmembrane region" description="Helical" evidence="1">
    <location>
        <begin position="64"/>
        <end position="83"/>
    </location>
</feature>
<dbReference type="InterPro" id="IPR009597">
    <property type="entry name" value="DUF1206"/>
</dbReference>
<feature type="domain" description="DUF1206" evidence="2">
    <location>
        <begin position="99"/>
        <end position="168"/>
    </location>
</feature>
<evidence type="ECO:0000313" key="4">
    <source>
        <dbReference type="Proteomes" id="UP001240447"/>
    </source>
</evidence>
<name>A0ABT9NR00_9ACTN</name>
<keyword evidence="4" id="KW-1185">Reference proteome</keyword>
<proteinExistence type="predicted"/>
<dbReference type="Pfam" id="PF06724">
    <property type="entry name" value="DUF1206"/>
    <property type="match status" value="3"/>
</dbReference>